<dbReference type="EMBL" id="CP113517">
    <property type="protein sequence ID" value="WAR46617.1"/>
    <property type="molecule type" value="Genomic_DNA"/>
</dbReference>
<keyword evidence="3 5" id="KW-0378">Hydrolase</keyword>
<evidence type="ECO:0000256" key="6">
    <source>
        <dbReference type="RuleBase" id="RU003355"/>
    </source>
</evidence>
<dbReference type="SUPFAM" id="SSF52743">
    <property type="entry name" value="Subtilisin-like"/>
    <property type="match status" value="1"/>
</dbReference>
<evidence type="ECO:0000256" key="3">
    <source>
        <dbReference type="ARBA" id="ARBA00022801"/>
    </source>
</evidence>
<organism evidence="9 10">
    <name type="scientific">Methylomonas rapida</name>
    <dbReference type="NCBI Taxonomy" id="2963939"/>
    <lineage>
        <taxon>Bacteria</taxon>
        <taxon>Pseudomonadati</taxon>
        <taxon>Pseudomonadota</taxon>
        <taxon>Gammaproteobacteria</taxon>
        <taxon>Methylococcales</taxon>
        <taxon>Methylococcaceae</taxon>
        <taxon>Methylomonas</taxon>
    </lineage>
</organism>
<comment type="similarity">
    <text evidence="1 5 6">Belongs to the peptidase S8 family.</text>
</comment>
<evidence type="ECO:0000256" key="4">
    <source>
        <dbReference type="ARBA" id="ARBA00022825"/>
    </source>
</evidence>
<dbReference type="InterPro" id="IPR054399">
    <property type="entry name" value="Fervidolysin-like_N_prodom"/>
</dbReference>
<feature type="domain" description="Peptidase S8/S53" evidence="7">
    <location>
        <begin position="155"/>
        <end position="396"/>
    </location>
</feature>
<dbReference type="Gene3D" id="2.60.40.10">
    <property type="entry name" value="Immunoglobulins"/>
    <property type="match status" value="2"/>
</dbReference>
<dbReference type="CDD" id="cd07498">
    <property type="entry name" value="Peptidases_S8_15"/>
    <property type="match status" value="1"/>
</dbReference>
<dbReference type="PANTHER" id="PTHR43806:SF11">
    <property type="entry name" value="CEREVISIN-RELATED"/>
    <property type="match status" value="1"/>
</dbReference>
<evidence type="ECO:0000259" key="7">
    <source>
        <dbReference type="Pfam" id="PF00082"/>
    </source>
</evidence>
<keyword evidence="2 5" id="KW-0645">Protease</keyword>
<dbReference type="Pfam" id="PF17957">
    <property type="entry name" value="Big_7"/>
    <property type="match status" value="2"/>
</dbReference>
<dbReference type="Pfam" id="PF00082">
    <property type="entry name" value="Peptidase_S8"/>
    <property type="match status" value="1"/>
</dbReference>
<protein>
    <submittedName>
        <fullName evidence="9">S8 family serine peptidase</fullName>
    </submittedName>
</protein>
<dbReference type="InterPro" id="IPR015500">
    <property type="entry name" value="Peptidase_S8_subtilisin-rel"/>
</dbReference>
<feature type="active site" description="Charge relay system" evidence="5">
    <location>
        <position position="163"/>
    </location>
</feature>
<evidence type="ECO:0000256" key="1">
    <source>
        <dbReference type="ARBA" id="ARBA00011073"/>
    </source>
</evidence>
<dbReference type="InterPro" id="IPR023828">
    <property type="entry name" value="Peptidase_S8_Ser-AS"/>
</dbReference>
<keyword evidence="4 5" id="KW-0720">Serine protease</keyword>
<keyword evidence="10" id="KW-1185">Reference proteome</keyword>
<dbReference type="PRINTS" id="PR00723">
    <property type="entry name" value="SUBTILISIN"/>
</dbReference>
<evidence type="ECO:0000313" key="10">
    <source>
        <dbReference type="Proteomes" id="UP001162780"/>
    </source>
</evidence>
<dbReference type="Gene3D" id="3.40.50.200">
    <property type="entry name" value="Peptidase S8/S53 domain"/>
    <property type="match status" value="1"/>
</dbReference>
<evidence type="ECO:0000256" key="2">
    <source>
        <dbReference type="ARBA" id="ARBA00022670"/>
    </source>
</evidence>
<dbReference type="InterPro" id="IPR050131">
    <property type="entry name" value="Peptidase_S8_subtilisin-like"/>
</dbReference>
<dbReference type="PROSITE" id="PS00137">
    <property type="entry name" value="SUBTILASE_HIS"/>
    <property type="match status" value="1"/>
</dbReference>
<feature type="active site" description="Charge relay system" evidence="5">
    <location>
        <position position="196"/>
    </location>
</feature>
<dbReference type="Pfam" id="PF22148">
    <property type="entry name" value="Fervidolysin_NPro-like"/>
    <property type="match status" value="1"/>
</dbReference>
<feature type="active site" description="Charge relay system" evidence="5">
    <location>
        <position position="348"/>
    </location>
</feature>
<dbReference type="InterPro" id="IPR022398">
    <property type="entry name" value="Peptidase_S8_His-AS"/>
</dbReference>
<dbReference type="PROSITE" id="PS00136">
    <property type="entry name" value="SUBTILASE_ASP"/>
    <property type="match status" value="1"/>
</dbReference>
<dbReference type="InterPro" id="IPR036852">
    <property type="entry name" value="Peptidase_S8/S53_dom_sf"/>
</dbReference>
<evidence type="ECO:0000259" key="8">
    <source>
        <dbReference type="Pfam" id="PF22148"/>
    </source>
</evidence>
<dbReference type="PROSITE" id="PS51892">
    <property type="entry name" value="SUBTILASE"/>
    <property type="match status" value="1"/>
</dbReference>
<proteinExistence type="inferred from homology"/>
<dbReference type="PROSITE" id="PS00138">
    <property type="entry name" value="SUBTILASE_SER"/>
    <property type="match status" value="1"/>
</dbReference>
<reference evidence="9" key="1">
    <citation type="submission" date="2022-11" db="EMBL/GenBank/DDBJ databases">
        <title>Methylomonas rapida sp. nov., Carotenoid-Producing Obligate Methanotrophs with High Growth Characteristics and Biotechnological Potential.</title>
        <authorList>
            <person name="Tikhonova E.N."/>
            <person name="Suleimanov R.Z."/>
            <person name="Miroshnikov K."/>
            <person name="Oshkin I.Y."/>
            <person name="Belova S.E."/>
            <person name="Danilova O.V."/>
            <person name="Ashikhmin A."/>
            <person name="Konopkin A."/>
            <person name="But S.Y."/>
            <person name="Khmelenina V.N."/>
            <person name="Kuznetsov N."/>
            <person name="Pimenov N.V."/>
            <person name="Dedysh S.N."/>
        </authorList>
    </citation>
    <scope>NUCLEOTIDE SEQUENCE</scope>
    <source>
        <strain evidence="9">MP1</strain>
    </source>
</reference>
<name>A0ABY7GQ36_9GAMM</name>
<dbReference type="Proteomes" id="UP001162780">
    <property type="component" value="Chromosome"/>
</dbReference>
<dbReference type="RefSeq" id="WP_255187528.1">
    <property type="nucleotide sequence ID" value="NZ_CP113517.1"/>
</dbReference>
<sequence length="603" mass="61831">MMKKSLYIAILAILAVPAGLYVTKYLGSDIESLINQDIGQQPPAAGPVSKTWKSGQILVKPKAGLSDEEFDKVLKGNQGKVKEKIGKLRVHIISVPENAEEAVVKALSKNPRIEFAELDMAVEMSATVPNDPKYASAWHLPKIQVTNAWDVSKADGINIAILDTGVDAAHPDLAAKLIPGWNAVDGGADTSDINGHGTAVAGTAAALTNNAAGVAGIAWNANIIPVRITNDPTGYAYFSDITRGLSWAADNGADVANISFGVSNSSTVSTAAQYLRSKGGVVVTAAGNSGVDPAYADNPYMISVSATDSKDAKASWSNYGAYVDVAAPGVSILTTSRGGAYGNWNGTSFSSPATAGVVALIMAANPNLTPDEVEKVLEASAVKVAGVDFHPYFGYGRVDAAAAVQLALNTTAADTQAPNVAIFSPNAGTVVNGLVQVDVSAADNVSVDAVSFYANGKLVGTDDIAPYQFSWDTTAMADGTVSLTATATDGAGNEGASTAVSVTVQNQAAKIVADQAPPTVAISNPSNAAKVSGIVPVAVAANDDVAVAKVQLYIDGKLVSSTTNKTLTYNWNTKKVAAGSHAIKAVATDTASKTSEMAITVTR</sequence>
<dbReference type="PANTHER" id="PTHR43806">
    <property type="entry name" value="PEPTIDASE S8"/>
    <property type="match status" value="1"/>
</dbReference>
<dbReference type="InterPro" id="IPR023827">
    <property type="entry name" value="Peptidase_S8_Asp-AS"/>
</dbReference>
<dbReference type="InterPro" id="IPR000209">
    <property type="entry name" value="Peptidase_S8/S53_dom"/>
</dbReference>
<evidence type="ECO:0000256" key="5">
    <source>
        <dbReference type="PROSITE-ProRule" id="PRU01240"/>
    </source>
</evidence>
<gene>
    <name evidence="9" type="ORF">NM686_008905</name>
</gene>
<dbReference type="InterPro" id="IPR034054">
    <property type="entry name" value="Pep_S8_PrcA"/>
</dbReference>
<feature type="domain" description="Fervidolysin-like N-terminal prodomain" evidence="8">
    <location>
        <begin position="50"/>
        <end position="118"/>
    </location>
</feature>
<evidence type="ECO:0000313" key="9">
    <source>
        <dbReference type="EMBL" id="WAR46617.1"/>
    </source>
</evidence>
<dbReference type="PIRSF" id="PIRSF037901">
    <property type="entry name" value="Subtilisin_rel_Nmul_A1891"/>
    <property type="match status" value="1"/>
</dbReference>
<accession>A0ABY7GQ36</accession>
<dbReference type="InterPro" id="IPR017315">
    <property type="entry name" value="Pep_S8A_subtilisin_pbac-2"/>
</dbReference>
<dbReference type="InterPro" id="IPR013783">
    <property type="entry name" value="Ig-like_fold"/>
</dbReference>